<organism evidence="1 2">
    <name type="scientific">Ectopseudomonas oleovorans</name>
    <name type="common">Pseudomonas oleovorans</name>
    <dbReference type="NCBI Taxonomy" id="301"/>
    <lineage>
        <taxon>Bacteria</taxon>
        <taxon>Pseudomonadati</taxon>
        <taxon>Pseudomonadota</taxon>
        <taxon>Gammaproteobacteria</taxon>
        <taxon>Pseudomonadales</taxon>
        <taxon>Pseudomonadaceae</taxon>
        <taxon>Ectopseudomonas</taxon>
    </lineage>
</organism>
<dbReference type="SUPFAM" id="SSF50998">
    <property type="entry name" value="Quinoprotein alcohol dehydrogenase-like"/>
    <property type="match status" value="1"/>
</dbReference>
<dbReference type="Gene3D" id="2.130.10.10">
    <property type="entry name" value="YVTN repeat-like/Quinoprotein amine dehydrogenase"/>
    <property type="match status" value="1"/>
</dbReference>
<keyword evidence="2" id="KW-1185">Reference proteome</keyword>
<dbReference type="RefSeq" id="WP_108234077.1">
    <property type="nucleotide sequence ID" value="NZ_QASO01000090.1"/>
</dbReference>
<dbReference type="EMBL" id="QASO01000090">
    <property type="protein sequence ID" value="PTU78319.1"/>
    <property type="molecule type" value="Genomic_DNA"/>
</dbReference>
<sequence>MTVGIPEKKAKFRFAQKFEGVVSAALGGDQLYVQYGSDEGKRYFKAFDLQQFTGDENDEPARLVREVEAQWRPMFLMGNLLHIYGKAPELIDVTQWQVLYSEYNGIANPGWASSGRFVFHGGKVFRTYGWNDYSQGLDIIEGGKVVDHAEIDIQYFMPCADGLIYGVRLSSSVFCVYSVAEKAVRLEVALERCEFPDDTPKTAVSRCGDTLYVLAGNHVLVIDLKTFVVVADFAYFNSDFMQALLAGLKYKNLAFPHFISASKDTLVLSNAGSIGYVLCLSTADGSLLWGRKSNWEMLAADTDGDLIFGLEERRPRAWDKFTGEEVWQASAGTIANTIEVSDNWVVFHQPSGDIQCFNWKKPYVSPSRPA</sequence>
<protein>
    <submittedName>
        <fullName evidence="1">Uncharacterized protein</fullName>
    </submittedName>
</protein>
<name>A0A2T5PKS6_ECTOL</name>
<comment type="caution">
    <text evidence="1">The sequence shown here is derived from an EMBL/GenBank/DDBJ whole genome shotgun (WGS) entry which is preliminary data.</text>
</comment>
<reference evidence="1 2" key="1">
    <citation type="submission" date="2018-04" db="EMBL/GenBank/DDBJ databases">
        <title>Pseudomonas sp. nov., isolated from mangrove soil.</title>
        <authorList>
            <person name="Chen C."/>
        </authorList>
    </citation>
    <scope>NUCLEOTIDE SEQUENCE [LARGE SCALE GENOMIC DNA]</scope>
    <source>
        <strain evidence="1 2">JCM 14246</strain>
    </source>
</reference>
<gene>
    <name evidence="1" type="ORF">DBO86_14885</name>
</gene>
<proteinExistence type="predicted"/>
<evidence type="ECO:0000313" key="2">
    <source>
        <dbReference type="Proteomes" id="UP000244052"/>
    </source>
</evidence>
<dbReference type="Proteomes" id="UP000244052">
    <property type="component" value="Unassembled WGS sequence"/>
</dbReference>
<evidence type="ECO:0000313" key="1">
    <source>
        <dbReference type="EMBL" id="PTU78319.1"/>
    </source>
</evidence>
<dbReference type="InterPro" id="IPR011047">
    <property type="entry name" value="Quinoprotein_ADH-like_sf"/>
</dbReference>
<dbReference type="AlphaFoldDB" id="A0A2T5PKS6"/>
<accession>A0A2T5PKS6</accession>
<dbReference type="InterPro" id="IPR015943">
    <property type="entry name" value="WD40/YVTN_repeat-like_dom_sf"/>
</dbReference>